<proteinExistence type="inferred from homology"/>
<dbReference type="EMBL" id="JAUQSY010000016">
    <property type="protein sequence ID" value="MDO7877084.1"/>
    <property type="molecule type" value="Genomic_DNA"/>
</dbReference>
<dbReference type="PIRSF" id="PIRSF025414">
    <property type="entry name" value="Alpha-L-arabinofuranosidase"/>
    <property type="match status" value="1"/>
</dbReference>
<evidence type="ECO:0000256" key="3">
    <source>
        <dbReference type="ARBA" id="ARBA00022801"/>
    </source>
</evidence>
<evidence type="ECO:0000313" key="7">
    <source>
        <dbReference type="Proteomes" id="UP001176429"/>
    </source>
</evidence>
<name>A0ABT9BFN1_9BACT</name>
<dbReference type="Gene3D" id="2.115.10.20">
    <property type="entry name" value="Glycosyl hydrolase domain, family 43"/>
    <property type="match status" value="1"/>
</dbReference>
<evidence type="ECO:0000256" key="1">
    <source>
        <dbReference type="ARBA" id="ARBA00009865"/>
    </source>
</evidence>
<dbReference type="InterPro" id="IPR006710">
    <property type="entry name" value="Glyco_hydro_43"/>
</dbReference>
<dbReference type="PANTHER" id="PTHR43817">
    <property type="entry name" value="GLYCOSYL HYDROLASE"/>
    <property type="match status" value="1"/>
</dbReference>
<keyword evidence="3 5" id="KW-0378">Hydrolase</keyword>
<dbReference type="PANTHER" id="PTHR43817:SF1">
    <property type="entry name" value="HYDROLASE, FAMILY 43, PUTATIVE (AFU_ORTHOLOGUE AFUA_3G01660)-RELATED"/>
    <property type="match status" value="1"/>
</dbReference>
<dbReference type="InterPro" id="IPR023296">
    <property type="entry name" value="Glyco_hydro_beta-prop_sf"/>
</dbReference>
<dbReference type="SUPFAM" id="SSF75005">
    <property type="entry name" value="Arabinanase/levansucrase/invertase"/>
    <property type="match status" value="1"/>
</dbReference>
<organism evidence="6 7">
    <name type="scientific">Hymenobacter aranciens</name>
    <dbReference type="NCBI Taxonomy" id="3063996"/>
    <lineage>
        <taxon>Bacteria</taxon>
        <taxon>Pseudomonadati</taxon>
        <taxon>Bacteroidota</taxon>
        <taxon>Cytophagia</taxon>
        <taxon>Cytophagales</taxon>
        <taxon>Hymenobacteraceae</taxon>
        <taxon>Hymenobacter</taxon>
    </lineage>
</organism>
<dbReference type="Pfam" id="PF04616">
    <property type="entry name" value="Glyco_hydro_43"/>
    <property type="match status" value="1"/>
</dbReference>
<protein>
    <submittedName>
        <fullName evidence="6">Glycoside hydrolase family 43 protein</fullName>
    </submittedName>
</protein>
<dbReference type="RefSeq" id="WP_305008497.1">
    <property type="nucleotide sequence ID" value="NZ_JAUQSY010000016.1"/>
</dbReference>
<reference evidence="6" key="1">
    <citation type="submission" date="2023-07" db="EMBL/GenBank/DDBJ databases">
        <authorList>
            <person name="Kim M.K."/>
        </authorList>
    </citation>
    <scope>NUCLEOTIDE SEQUENCE</scope>
    <source>
        <strain evidence="6">ASUV-10-1</strain>
    </source>
</reference>
<accession>A0ABT9BFN1</accession>
<keyword evidence="7" id="KW-1185">Reference proteome</keyword>
<dbReference type="CDD" id="cd18820">
    <property type="entry name" value="GH43_LbAraf43-like"/>
    <property type="match status" value="1"/>
</dbReference>
<dbReference type="PROSITE" id="PS51257">
    <property type="entry name" value="PROKAR_LIPOPROTEIN"/>
    <property type="match status" value="1"/>
</dbReference>
<dbReference type="Proteomes" id="UP001176429">
    <property type="component" value="Unassembled WGS sequence"/>
</dbReference>
<dbReference type="InterPro" id="IPR016828">
    <property type="entry name" value="Alpha-L-arabinofuranosidase"/>
</dbReference>
<evidence type="ECO:0000256" key="5">
    <source>
        <dbReference type="RuleBase" id="RU361187"/>
    </source>
</evidence>
<gene>
    <name evidence="6" type="ORF">Q5H93_20230</name>
</gene>
<evidence type="ECO:0000256" key="4">
    <source>
        <dbReference type="ARBA" id="ARBA00023295"/>
    </source>
</evidence>
<comment type="similarity">
    <text evidence="1 5">Belongs to the glycosyl hydrolase 43 family.</text>
</comment>
<evidence type="ECO:0000313" key="6">
    <source>
        <dbReference type="EMBL" id="MDO7877084.1"/>
    </source>
</evidence>
<keyword evidence="2" id="KW-0732">Signal</keyword>
<evidence type="ECO:0000256" key="2">
    <source>
        <dbReference type="ARBA" id="ARBA00022729"/>
    </source>
</evidence>
<comment type="caution">
    <text evidence="6">The sequence shown here is derived from an EMBL/GenBank/DDBJ whole genome shotgun (WGS) entry which is preliminary data.</text>
</comment>
<sequence length="354" mass="38391">MLPVPVRFAVVVSSLASLLGCTKEAIPTLQPAVPTPAATTFTNPLLSSGPDPWVAQKDGFYYFVATNDRNLTIRKTAKMSELGTAYSTVVWTPAASGGNVRHLWAPELYWLDGKWYLYYTAGSSTGGCCASQRLWVLENPSPDPTTGTWTEKGQLLSAGHDYSAIDATVLELGSQRYLLWCGVESTTNSEGRLYISALRNPWTLTGPRTEISRPTYDWERKGPPTNEGPEVLQHNGRTFVTYSASHCMTDDYALGLLTLTGSDPLDAASWTKSARPVFTQNPTGKAFGPGHNGFFKSKDGTQDWLLYHANSLAGQGCGDLRSPRIQPITWRADGTPDFGVPAAVGQPLPRPAGE</sequence>
<dbReference type="GO" id="GO:0016787">
    <property type="term" value="F:hydrolase activity"/>
    <property type="evidence" value="ECO:0007669"/>
    <property type="project" value="UniProtKB-KW"/>
</dbReference>
<keyword evidence="4 5" id="KW-0326">Glycosidase</keyword>